<dbReference type="InterPro" id="IPR007603">
    <property type="entry name" value="Choline_transptr-like"/>
</dbReference>
<dbReference type="eggNOG" id="KOG1362">
    <property type="taxonomic scope" value="Eukaryota"/>
</dbReference>
<feature type="transmembrane region" description="Helical" evidence="7">
    <location>
        <begin position="412"/>
        <end position="431"/>
    </location>
</feature>
<feature type="transmembrane region" description="Helical" evidence="7">
    <location>
        <begin position="302"/>
        <end position="325"/>
    </location>
</feature>
<dbReference type="KEGG" id="ptm:GSPATT00014374001"/>
<keyword evidence="6" id="KW-0325">Glycoprotein</keyword>
<gene>
    <name evidence="9" type="ORF">GSPATT00014374001</name>
</gene>
<organism evidence="9 10">
    <name type="scientific">Paramecium tetraurelia</name>
    <dbReference type="NCBI Taxonomy" id="5888"/>
    <lineage>
        <taxon>Eukaryota</taxon>
        <taxon>Sar</taxon>
        <taxon>Alveolata</taxon>
        <taxon>Ciliophora</taxon>
        <taxon>Intramacronucleata</taxon>
        <taxon>Oligohymenophorea</taxon>
        <taxon>Peniculida</taxon>
        <taxon>Parameciidae</taxon>
        <taxon>Paramecium</taxon>
    </lineage>
</organism>
<dbReference type="OMA" id="FNLFRCT"/>
<dbReference type="HOGENOM" id="CLU_017181_3_2_1"/>
<evidence type="ECO:0000256" key="6">
    <source>
        <dbReference type="ARBA" id="ARBA00023180"/>
    </source>
</evidence>
<keyword evidence="3 7" id="KW-0812">Transmembrane</keyword>
<accession>A0D8R1</accession>
<feature type="transmembrane region" description="Helical" evidence="7">
    <location>
        <begin position="551"/>
        <end position="571"/>
    </location>
</feature>
<dbReference type="GO" id="GO:0055085">
    <property type="term" value="P:transmembrane transport"/>
    <property type="evidence" value="ECO:0000318"/>
    <property type="project" value="GO_Central"/>
</dbReference>
<evidence type="ECO:0000313" key="9">
    <source>
        <dbReference type="EMBL" id="CAK79428.1"/>
    </source>
</evidence>
<dbReference type="InParanoid" id="A0D8R1"/>
<reference evidence="9 10" key="1">
    <citation type="journal article" date="2006" name="Nature">
        <title>Global trends of whole-genome duplications revealed by the ciliate Paramecium tetraurelia.</title>
        <authorList>
            <consortium name="Genoscope"/>
            <person name="Aury J.-M."/>
            <person name="Jaillon O."/>
            <person name="Duret L."/>
            <person name="Noel B."/>
            <person name="Jubin C."/>
            <person name="Porcel B.M."/>
            <person name="Segurens B."/>
            <person name="Daubin V."/>
            <person name="Anthouard V."/>
            <person name="Aiach N."/>
            <person name="Arnaiz O."/>
            <person name="Billaut A."/>
            <person name="Beisson J."/>
            <person name="Blanc I."/>
            <person name="Bouhouche K."/>
            <person name="Camara F."/>
            <person name="Duharcourt S."/>
            <person name="Guigo R."/>
            <person name="Gogendeau D."/>
            <person name="Katinka M."/>
            <person name="Keller A.-M."/>
            <person name="Kissmehl R."/>
            <person name="Klotz C."/>
            <person name="Koll F."/>
            <person name="Le Moue A."/>
            <person name="Lepere C."/>
            <person name="Malinsky S."/>
            <person name="Nowacki M."/>
            <person name="Nowak J.K."/>
            <person name="Plattner H."/>
            <person name="Poulain J."/>
            <person name="Ruiz F."/>
            <person name="Serrano V."/>
            <person name="Zagulski M."/>
            <person name="Dessen P."/>
            <person name="Betermier M."/>
            <person name="Weissenbach J."/>
            <person name="Scarpelli C."/>
            <person name="Schachter V."/>
            <person name="Sperling L."/>
            <person name="Meyer E."/>
            <person name="Cohen J."/>
            <person name="Wincker P."/>
        </authorList>
    </citation>
    <scope>NUCLEOTIDE SEQUENCE [LARGE SCALE GENOMIC DNA]</scope>
    <source>
        <strain evidence="9 10">Stock d4-2</strain>
    </source>
</reference>
<proteinExistence type="inferred from homology"/>
<evidence type="ECO:0000256" key="5">
    <source>
        <dbReference type="ARBA" id="ARBA00023136"/>
    </source>
</evidence>
<evidence type="ECO:0000256" key="1">
    <source>
        <dbReference type="ARBA" id="ARBA00004141"/>
    </source>
</evidence>
<keyword evidence="10" id="KW-1185">Reference proteome</keyword>
<comment type="subcellular location">
    <subcellularLocation>
        <location evidence="7">Cell membrane</location>
        <topology evidence="7">Multi-pass membrane protein</topology>
    </subcellularLocation>
    <subcellularLocation>
        <location evidence="1">Membrane</location>
        <topology evidence="1">Multi-pass membrane protein</topology>
    </subcellularLocation>
</comment>
<feature type="transmembrane region" description="Helical" evidence="7">
    <location>
        <begin position="349"/>
        <end position="367"/>
    </location>
</feature>
<dbReference type="GO" id="GO:0022857">
    <property type="term" value="F:transmembrane transporter activity"/>
    <property type="evidence" value="ECO:0000318"/>
    <property type="project" value="GO_Central"/>
</dbReference>
<evidence type="ECO:0000256" key="7">
    <source>
        <dbReference type="RuleBase" id="RU368066"/>
    </source>
</evidence>
<dbReference type="GO" id="GO:0005886">
    <property type="term" value="C:plasma membrane"/>
    <property type="evidence" value="ECO:0007669"/>
    <property type="project" value="UniProtKB-SubCell"/>
</dbReference>
<comment type="similarity">
    <text evidence="2 7">Belongs to the CTL (choline transporter-like) family.</text>
</comment>
<evidence type="ECO:0000256" key="4">
    <source>
        <dbReference type="ARBA" id="ARBA00022989"/>
    </source>
</evidence>
<feature type="transmembrane region" description="Helical" evidence="7">
    <location>
        <begin position="221"/>
        <end position="244"/>
    </location>
</feature>
<dbReference type="GeneID" id="5032609"/>
<dbReference type="Pfam" id="PF04515">
    <property type="entry name" value="Choline_transpo"/>
    <property type="match status" value="1"/>
</dbReference>
<feature type="transmembrane region" description="Helical" evidence="7">
    <location>
        <begin position="256"/>
        <end position="281"/>
    </location>
</feature>
<feature type="transmembrane region" description="Helical" evidence="7">
    <location>
        <begin position="44"/>
        <end position="64"/>
    </location>
</feature>
<evidence type="ECO:0000256" key="8">
    <source>
        <dbReference type="SAM" id="MobiDB-lite"/>
    </source>
</evidence>
<evidence type="ECO:0000256" key="2">
    <source>
        <dbReference type="ARBA" id="ARBA00007168"/>
    </source>
</evidence>
<dbReference type="RefSeq" id="XP_001446825.1">
    <property type="nucleotide sequence ID" value="XM_001446788.1"/>
</dbReference>
<dbReference type="PANTHER" id="PTHR12385">
    <property type="entry name" value="CHOLINE TRANSPORTER-LIKE (SLC FAMILY 44)"/>
    <property type="match status" value="1"/>
</dbReference>
<name>A0D8R1_PARTE</name>
<keyword evidence="4 7" id="KW-1133">Transmembrane helix</keyword>
<comment type="function">
    <text evidence="7">Choline transporter.</text>
</comment>
<dbReference type="EMBL" id="CT868330">
    <property type="protein sequence ID" value="CAK79428.1"/>
    <property type="molecule type" value="Genomic_DNA"/>
</dbReference>
<feature type="region of interest" description="Disordered" evidence="8">
    <location>
        <begin position="1"/>
        <end position="27"/>
    </location>
</feature>
<dbReference type="Proteomes" id="UP000000600">
    <property type="component" value="Unassembled WGS sequence"/>
</dbReference>
<dbReference type="GO" id="GO:0016020">
    <property type="term" value="C:membrane"/>
    <property type="evidence" value="ECO:0000318"/>
    <property type="project" value="GO_Central"/>
</dbReference>
<feature type="transmembrane region" description="Helical" evidence="7">
    <location>
        <begin position="519"/>
        <end position="539"/>
    </location>
</feature>
<dbReference type="PANTHER" id="PTHR12385:SF14">
    <property type="entry name" value="CHOLINE TRANSPORTER-LIKE 2"/>
    <property type="match status" value="1"/>
</dbReference>
<protein>
    <recommendedName>
        <fullName evidence="7">Choline transporter-like protein</fullName>
    </recommendedName>
</protein>
<evidence type="ECO:0000313" key="10">
    <source>
        <dbReference type="Proteomes" id="UP000000600"/>
    </source>
</evidence>
<evidence type="ECO:0000256" key="3">
    <source>
        <dbReference type="ARBA" id="ARBA00022692"/>
    </source>
</evidence>
<dbReference type="AlphaFoldDB" id="A0D8R1"/>
<feature type="transmembrane region" description="Helical" evidence="7">
    <location>
        <begin position="374"/>
        <end position="392"/>
    </location>
</feature>
<keyword evidence="5 7" id="KW-0472">Membrane</keyword>
<sequence length="608" mass="68855">MSNNAQLLPSEWEYPEQNPDYKGNDLDKRLEQGPIEDRGCTDCIWCFLYLIMWGGLITIGIIALSNGSPDSLFLPYNSDGQQCGVSKNFEDCPYSYLMNTTSIEENQDGNFQFICVQSCPSKANTEISYCTVSGDETQLSSYGTYDCKNKYRTLKLDMSICSPYKSDPFWNVTKDFFSYSASEADFQDIGKTWSISLFVCIITLILANFIMFLVKKCASCLVWGVLILYFTLLILFGFLFYYSGKGDFSNAHFGNSYGWCLTIAIIFWSIAGMSLLMLGCYYKRIYLAIAVIKAAADFTRDVWQVVMVPLSIFGVMIGFLLFWIYSTTYLMSYGTSDYLDNTPFPEVDLHSGVIGMIIGNSIAFYWNCQFAMAFSQYVVASCCCMWYFHHMGVNLHRPVFKSIKRGLMHHSGSLALGSLILTFVAVLRFTFDLLHKMFKQGVQQNKAATGCLKCWFGYYGCIIHCFERFIRFITQNAYIMVAITGKSFCKSAHDAYYLIFRHKTAVAITDGIGEIFSTVANLSIGITATFIGFIMITQIDHYSNQISSPVLPTVFFAFISLTLSSIFMNVYGMGIDTILLCYMADRELFSTAKSVPQSLQEFLDKYQK</sequence>
<dbReference type="OrthoDB" id="420519at2759"/>
<feature type="transmembrane region" description="Helical" evidence="7">
    <location>
        <begin position="193"/>
        <end position="214"/>
    </location>
</feature>